<dbReference type="Gene3D" id="3.40.1410.10">
    <property type="entry name" value="Chorismate lyase-like"/>
    <property type="match status" value="1"/>
</dbReference>
<evidence type="ECO:0000256" key="2">
    <source>
        <dbReference type="ARBA" id="ARBA00023125"/>
    </source>
</evidence>
<evidence type="ECO:0000256" key="1">
    <source>
        <dbReference type="ARBA" id="ARBA00023015"/>
    </source>
</evidence>
<dbReference type="PANTHER" id="PTHR44846:SF17">
    <property type="entry name" value="GNTR-FAMILY TRANSCRIPTIONAL REGULATOR"/>
    <property type="match status" value="1"/>
</dbReference>
<dbReference type="SMART" id="SM00345">
    <property type="entry name" value="HTH_GNTR"/>
    <property type="match status" value="1"/>
</dbReference>
<dbReference type="InterPro" id="IPR011663">
    <property type="entry name" value="UTRA"/>
</dbReference>
<dbReference type="InterPro" id="IPR000524">
    <property type="entry name" value="Tscrpt_reg_HTH_GntR"/>
</dbReference>
<gene>
    <name evidence="6" type="ORF">GCM10023257_22750</name>
</gene>
<dbReference type="Proteomes" id="UP001500610">
    <property type="component" value="Unassembled WGS sequence"/>
</dbReference>
<keyword evidence="2" id="KW-0238">DNA-binding</keyword>
<dbReference type="InterPro" id="IPR036390">
    <property type="entry name" value="WH_DNA-bd_sf"/>
</dbReference>
<comment type="caution">
    <text evidence="6">The sequence shown here is derived from an EMBL/GenBank/DDBJ whole genome shotgun (WGS) entry which is preliminary data.</text>
</comment>
<proteinExistence type="predicted"/>
<feature type="compositionally biased region" description="Basic and acidic residues" evidence="4">
    <location>
        <begin position="16"/>
        <end position="35"/>
    </location>
</feature>
<dbReference type="CDD" id="cd07377">
    <property type="entry name" value="WHTH_GntR"/>
    <property type="match status" value="1"/>
</dbReference>
<dbReference type="PROSITE" id="PS50949">
    <property type="entry name" value="HTH_GNTR"/>
    <property type="match status" value="1"/>
</dbReference>
<evidence type="ECO:0000313" key="7">
    <source>
        <dbReference type="Proteomes" id="UP001500610"/>
    </source>
</evidence>
<evidence type="ECO:0000259" key="5">
    <source>
        <dbReference type="PROSITE" id="PS50949"/>
    </source>
</evidence>
<dbReference type="Pfam" id="PF00392">
    <property type="entry name" value="GntR"/>
    <property type="match status" value="1"/>
</dbReference>
<sequence>MSPTRGEQAANLWPKVSREGEEARGMASAGDDRRPKYQRIADTLREAIRSGEYGPGDRLPGENDLMATHGVARMTARQALSVLRDEGVAEARKGAGVFVREFRPLRRRGIQRLAQQQWGNGKSIWAVDIEDRSLEVDRVAVSEEVAPEGVAAVLELADGEAVCVRRRRFVLDGKPVLLATSYLSAALVAGSAITQEDTGKGGTYARLGELGHGPVHFREEIRSRMPSKGEADQLGMAAGTPVIVICRTAFTAEGRAIEVNEMKLDAASYVLEYDFDA</sequence>
<evidence type="ECO:0000256" key="4">
    <source>
        <dbReference type="SAM" id="MobiDB-lite"/>
    </source>
</evidence>
<organism evidence="6 7">
    <name type="scientific">Streptomyces hyderabadensis</name>
    <dbReference type="NCBI Taxonomy" id="598549"/>
    <lineage>
        <taxon>Bacteria</taxon>
        <taxon>Bacillati</taxon>
        <taxon>Actinomycetota</taxon>
        <taxon>Actinomycetes</taxon>
        <taxon>Kitasatosporales</taxon>
        <taxon>Streptomycetaceae</taxon>
        <taxon>Streptomyces</taxon>
    </lineage>
</organism>
<dbReference type="InterPro" id="IPR028978">
    <property type="entry name" value="Chorismate_lyase_/UTRA_dom_sf"/>
</dbReference>
<protein>
    <submittedName>
        <fullName evidence="6">GntR family transcriptional regulator</fullName>
    </submittedName>
</protein>
<keyword evidence="7" id="KW-1185">Reference proteome</keyword>
<dbReference type="PRINTS" id="PR00035">
    <property type="entry name" value="HTHGNTR"/>
</dbReference>
<dbReference type="InterPro" id="IPR050679">
    <property type="entry name" value="Bact_HTH_transcr_reg"/>
</dbReference>
<dbReference type="Pfam" id="PF07702">
    <property type="entry name" value="UTRA"/>
    <property type="match status" value="1"/>
</dbReference>
<dbReference type="SMART" id="SM00866">
    <property type="entry name" value="UTRA"/>
    <property type="match status" value="1"/>
</dbReference>
<feature type="region of interest" description="Disordered" evidence="4">
    <location>
        <begin position="1"/>
        <end position="37"/>
    </location>
</feature>
<dbReference type="PANTHER" id="PTHR44846">
    <property type="entry name" value="MANNOSYL-D-GLYCERATE TRANSPORT/METABOLISM SYSTEM REPRESSOR MNGR-RELATED"/>
    <property type="match status" value="1"/>
</dbReference>
<keyword evidence="3" id="KW-0804">Transcription</keyword>
<accession>A0ABP9HZK2</accession>
<evidence type="ECO:0000256" key="3">
    <source>
        <dbReference type="ARBA" id="ARBA00023163"/>
    </source>
</evidence>
<dbReference type="SUPFAM" id="SSF46785">
    <property type="entry name" value="Winged helix' DNA-binding domain"/>
    <property type="match status" value="1"/>
</dbReference>
<name>A0ABP9HZK2_9ACTN</name>
<keyword evidence="1" id="KW-0805">Transcription regulation</keyword>
<evidence type="ECO:0000313" key="6">
    <source>
        <dbReference type="EMBL" id="GAA4983399.1"/>
    </source>
</evidence>
<dbReference type="InterPro" id="IPR036388">
    <property type="entry name" value="WH-like_DNA-bd_sf"/>
</dbReference>
<dbReference type="Gene3D" id="1.10.10.10">
    <property type="entry name" value="Winged helix-like DNA-binding domain superfamily/Winged helix DNA-binding domain"/>
    <property type="match status" value="1"/>
</dbReference>
<dbReference type="EMBL" id="BAABIV010000009">
    <property type="protein sequence ID" value="GAA4983399.1"/>
    <property type="molecule type" value="Genomic_DNA"/>
</dbReference>
<feature type="domain" description="HTH gntR-type" evidence="5">
    <location>
        <begin position="34"/>
        <end position="102"/>
    </location>
</feature>
<dbReference type="SUPFAM" id="SSF64288">
    <property type="entry name" value="Chorismate lyase-like"/>
    <property type="match status" value="1"/>
</dbReference>
<reference evidence="7" key="1">
    <citation type="journal article" date="2019" name="Int. J. Syst. Evol. Microbiol.">
        <title>The Global Catalogue of Microorganisms (GCM) 10K type strain sequencing project: providing services to taxonomists for standard genome sequencing and annotation.</title>
        <authorList>
            <consortium name="The Broad Institute Genomics Platform"/>
            <consortium name="The Broad Institute Genome Sequencing Center for Infectious Disease"/>
            <person name="Wu L."/>
            <person name="Ma J."/>
        </authorList>
    </citation>
    <scope>NUCLEOTIDE SEQUENCE [LARGE SCALE GENOMIC DNA]</scope>
    <source>
        <strain evidence="7">JCM 17657</strain>
    </source>
</reference>